<keyword evidence="7" id="KW-0735">Signal-anchor</keyword>
<evidence type="ECO:0000259" key="13">
    <source>
        <dbReference type="Pfam" id="PF00852"/>
    </source>
</evidence>
<evidence type="ECO:0000259" key="14">
    <source>
        <dbReference type="Pfam" id="PF17039"/>
    </source>
</evidence>
<dbReference type="SUPFAM" id="SSF53756">
    <property type="entry name" value="UDP-Glycosyltransferase/glycogen phosphorylase"/>
    <property type="match status" value="1"/>
</dbReference>
<evidence type="ECO:0000256" key="6">
    <source>
        <dbReference type="ARBA" id="ARBA00022692"/>
    </source>
</evidence>
<feature type="domain" description="Fucosyltransferase C-terminal" evidence="13">
    <location>
        <begin position="242"/>
        <end position="397"/>
    </location>
</feature>
<proteinExistence type="inferred from homology"/>
<dbReference type="PANTHER" id="PTHR48438">
    <property type="entry name" value="ALPHA-(1,3)-FUCOSYLTRANSFERASE C-RELATED"/>
    <property type="match status" value="1"/>
</dbReference>
<evidence type="ECO:0000256" key="3">
    <source>
        <dbReference type="ARBA" id="ARBA00008919"/>
    </source>
</evidence>
<dbReference type="EC" id="2.4.1.-" evidence="12"/>
<dbReference type="Pfam" id="PF00852">
    <property type="entry name" value="Glyco_transf_10"/>
    <property type="match status" value="1"/>
</dbReference>
<evidence type="ECO:0000256" key="12">
    <source>
        <dbReference type="RuleBase" id="RU003832"/>
    </source>
</evidence>
<dbReference type="GO" id="GO:0032580">
    <property type="term" value="C:Golgi cisterna membrane"/>
    <property type="evidence" value="ECO:0007669"/>
    <property type="project" value="UniProtKB-SubCell"/>
</dbReference>
<keyword evidence="4 12" id="KW-0328">Glycosyltransferase</keyword>
<comment type="similarity">
    <text evidence="3 12">Belongs to the glycosyltransferase 10 family.</text>
</comment>
<evidence type="ECO:0000256" key="5">
    <source>
        <dbReference type="ARBA" id="ARBA00022679"/>
    </source>
</evidence>
<keyword evidence="8 12" id="KW-1133">Transmembrane helix</keyword>
<dbReference type="GO" id="GO:0008417">
    <property type="term" value="F:fucosyltransferase activity"/>
    <property type="evidence" value="ECO:0007669"/>
    <property type="project" value="InterPro"/>
</dbReference>
<evidence type="ECO:0000256" key="8">
    <source>
        <dbReference type="ARBA" id="ARBA00022989"/>
    </source>
</evidence>
<evidence type="ECO:0000256" key="2">
    <source>
        <dbReference type="ARBA" id="ARBA00004922"/>
    </source>
</evidence>
<dbReference type="UniPathway" id="UPA00378"/>
<keyword evidence="9 12" id="KW-0333">Golgi apparatus</keyword>
<dbReference type="InterPro" id="IPR031481">
    <property type="entry name" value="Glyco_tran_10_N"/>
</dbReference>
<evidence type="ECO:0000256" key="1">
    <source>
        <dbReference type="ARBA" id="ARBA00004447"/>
    </source>
</evidence>
<evidence type="ECO:0000313" key="15">
    <source>
        <dbReference type="EMBL" id="NOV41151.1"/>
    </source>
</evidence>
<dbReference type="InterPro" id="IPR055270">
    <property type="entry name" value="Glyco_tran_10_C"/>
</dbReference>
<evidence type="ECO:0000256" key="4">
    <source>
        <dbReference type="ARBA" id="ARBA00022676"/>
    </source>
</evidence>
<reference evidence="15" key="1">
    <citation type="submission" date="2019-09" db="EMBL/GenBank/DDBJ databases">
        <title>Organ-specific transcriptomic study of the physiology of the cattle tick, Rhipicephalus microplus.</title>
        <authorList>
            <person name="Tirloni L."/>
            <person name="Braz G."/>
            <person name="Gandara A.C.P."/>
            <person name="Sabadin G.A."/>
            <person name="da Silva R.M."/>
            <person name="Guizzo M.G."/>
            <person name="Machado J.A."/>
            <person name="Costa E.P."/>
            <person name="Gomes H.F."/>
            <person name="Moraes J."/>
            <person name="Mota M.B.S."/>
            <person name="Mesquita R.D."/>
            <person name="Alvarenga P.H."/>
            <person name="Alves F."/>
            <person name="Seixas A."/>
            <person name="da Fonseca R.N."/>
            <person name="Fogaca A."/>
            <person name="Logullo C."/>
            <person name="Tanaka A."/>
            <person name="Daffre S."/>
            <person name="Termignoni C."/>
            <person name="Vaz I.S.Jr."/>
            <person name="Oliveira P.L."/>
            <person name="Ribeiro J.M."/>
        </authorList>
    </citation>
    <scope>NUCLEOTIDE SEQUENCE</scope>
    <source>
        <strain evidence="15">Porto Alegre</strain>
    </source>
</reference>
<dbReference type="Pfam" id="PF17039">
    <property type="entry name" value="Glyco_tran_10_N"/>
    <property type="match status" value="1"/>
</dbReference>
<evidence type="ECO:0000256" key="7">
    <source>
        <dbReference type="ARBA" id="ARBA00022968"/>
    </source>
</evidence>
<dbReference type="InterPro" id="IPR038577">
    <property type="entry name" value="GT10-like_C_sf"/>
</dbReference>
<sequence length="427" mass="48843">MASQTSSRSSGELNRKNGKSRRCRYIGRCVRSVAGCFGGYSMVCLITLAVLLPALLIVHRPAVVLELFRRIGGAAPENEVSKISSTISRTTKVRIPRILLWTQDGQKPLFQEDSLRETGRIAPLNCLFSMRHSLPQDPFEDSLPSCHVTKDHSYLKLCDAVVFDSSTIHSTPPPRFRDPRQIWVFYTHRDSAPTTSIGLMSAYSFNWTMAQRTDADVVIPFGNWTLTGQPASRDFPTKRFQKYRTALSFASDCDGQTTNYVLKAVLRALEGTLVSNCGKDYCDGRTMCVPELQDFYFLFIPEYSGCHEHPSESIYNAFQYDLLPVYFGKADLTGLVPENSYVSAYSLMPEWNITAYLRTLMLNFDLYSAFFKWRETHVISQRHKLCYLCDSLRENLVITSRHLNVLYWWKKTKLCHLDHKLNKTQKP</sequence>
<comment type="pathway">
    <text evidence="2">Protein modification; protein glycosylation.</text>
</comment>
<keyword evidence="11" id="KW-0325">Glycoprotein</keyword>
<organism evidence="15">
    <name type="scientific">Rhipicephalus microplus</name>
    <name type="common">Cattle tick</name>
    <name type="synonym">Boophilus microplus</name>
    <dbReference type="NCBI Taxonomy" id="6941"/>
    <lineage>
        <taxon>Eukaryota</taxon>
        <taxon>Metazoa</taxon>
        <taxon>Ecdysozoa</taxon>
        <taxon>Arthropoda</taxon>
        <taxon>Chelicerata</taxon>
        <taxon>Arachnida</taxon>
        <taxon>Acari</taxon>
        <taxon>Parasitiformes</taxon>
        <taxon>Ixodida</taxon>
        <taxon>Ixodoidea</taxon>
        <taxon>Ixodidae</taxon>
        <taxon>Rhipicephalinae</taxon>
        <taxon>Rhipicephalus</taxon>
        <taxon>Boophilus</taxon>
    </lineage>
</organism>
<feature type="domain" description="Fucosyltransferase N-terminal" evidence="14">
    <location>
        <begin position="98"/>
        <end position="222"/>
    </location>
</feature>
<keyword evidence="5 12" id="KW-0808">Transferase</keyword>
<keyword evidence="10 12" id="KW-0472">Membrane</keyword>
<dbReference type="VEuPathDB" id="VectorBase:LOC119176918"/>
<feature type="transmembrane region" description="Helical" evidence="12">
    <location>
        <begin position="29"/>
        <end position="58"/>
    </location>
</feature>
<dbReference type="InterPro" id="IPR001503">
    <property type="entry name" value="Glyco_trans_10"/>
</dbReference>
<name>A0A6M2D6W1_RHIMP</name>
<dbReference type="OrthoDB" id="6494769at2759"/>
<keyword evidence="6 12" id="KW-0812">Transmembrane</keyword>
<dbReference type="EMBL" id="GHWJ01008414">
    <property type="protein sequence ID" value="NOV41151.1"/>
    <property type="molecule type" value="Transcribed_RNA"/>
</dbReference>
<protein>
    <recommendedName>
        <fullName evidence="12">Fucosyltransferase</fullName>
        <ecNumber evidence="12">2.4.1.-</ecNumber>
    </recommendedName>
</protein>
<evidence type="ECO:0000256" key="11">
    <source>
        <dbReference type="ARBA" id="ARBA00023180"/>
    </source>
</evidence>
<accession>A0A6M2D6W1</accession>
<dbReference type="AlphaFoldDB" id="A0A6M2D6W1"/>
<dbReference type="PANTHER" id="PTHR48438:SF1">
    <property type="entry name" value="ALPHA-(1,3)-FUCOSYLTRANSFERASE C-RELATED"/>
    <property type="match status" value="1"/>
</dbReference>
<dbReference type="Gene3D" id="3.40.50.11660">
    <property type="entry name" value="Glycosyl transferase family 10, C-terminal domain"/>
    <property type="match status" value="1"/>
</dbReference>
<evidence type="ECO:0000256" key="10">
    <source>
        <dbReference type="ARBA" id="ARBA00023136"/>
    </source>
</evidence>
<evidence type="ECO:0000256" key="9">
    <source>
        <dbReference type="ARBA" id="ARBA00023034"/>
    </source>
</evidence>
<comment type="subcellular location">
    <subcellularLocation>
        <location evidence="1 12">Golgi apparatus</location>
        <location evidence="1 12">Golgi stack membrane</location>
        <topology evidence="1 12">Single-pass type II membrane protein</topology>
    </subcellularLocation>
</comment>